<feature type="region of interest" description="Disordered" evidence="1">
    <location>
        <begin position="1"/>
        <end position="71"/>
    </location>
</feature>
<evidence type="ECO:0000256" key="1">
    <source>
        <dbReference type="SAM" id="MobiDB-lite"/>
    </source>
</evidence>
<dbReference type="AlphaFoldDB" id="A0A4P9YIA2"/>
<feature type="region of interest" description="Disordered" evidence="1">
    <location>
        <begin position="164"/>
        <end position="192"/>
    </location>
</feature>
<protein>
    <submittedName>
        <fullName evidence="2">Uncharacterized protein</fullName>
    </submittedName>
</protein>
<feature type="compositionally biased region" description="Basic and acidic residues" evidence="1">
    <location>
        <begin position="49"/>
        <end position="59"/>
    </location>
</feature>
<proteinExistence type="predicted"/>
<evidence type="ECO:0000313" key="2">
    <source>
        <dbReference type="EMBL" id="RKP18782.1"/>
    </source>
</evidence>
<evidence type="ECO:0000313" key="3">
    <source>
        <dbReference type="Proteomes" id="UP000281549"/>
    </source>
</evidence>
<dbReference type="EMBL" id="ML005369">
    <property type="protein sequence ID" value="RKP18782.1"/>
    <property type="molecule type" value="Genomic_DNA"/>
</dbReference>
<sequence>MSSNSSSNLPQEEQDNPKDQIEETSPNTLEKEDIPKPLDLSNLTTENTIKTDGENKNIDEENAEANAHSNVELKSINSEMELVTNFNENIQVPVPDDTSGESNNIQCIESQEINQNEVLHPDDRENLNETNNEENELEDIFFTAKNRDMNNEEDTRENVEILKVEPKEEENPESANHADASLNGGDDANDGENVENIQKAEILVQSDNENTRETSCELIEESTQQEEITSVEQHNRNTALKVDKVDDDFGDDFGDFEETAEIDENLNNEDKIKEFILDTIDAKITLEENEDEIDDLEQERIWYQRFKYVMKERCF</sequence>
<name>A0A4P9YIA2_ROZAC</name>
<organism evidence="2 3">
    <name type="scientific">Rozella allomycis (strain CSF55)</name>
    <dbReference type="NCBI Taxonomy" id="988480"/>
    <lineage>
        <taxon>Eukaryota</taxon>
        <taxon>Fungi</taxon>
        <taxon>Fungi incertae sedis</taxon>
        <taxon>Cryptomycota</taxon>
        <taxon>Cryptomycota incertae sedis</taxon>
        <taxon>Rozella</taxon>
    </lineage>
</organism>
<gene>
    <name evidence="2" type="ORF">ROZALSC1DRAFT_29564</name>
</gene>
<feature type="compositionally biased region" description="Polar residues" evidence="1">
    <location>
        <begin position="1"/>
        <end position="11"/>
    </location>
</feature>
<dbReference type="Proteomes" id="UP000281549">
    <property type="component" value="Unassembled WGS sequence"/>
</dbReference>
<accession>A0A4P9YIA2</accession>
<reference evidence="3" key="1">
    <citation type="journal article" date="2018" name="Nat. Microbiol.">
        <title>Leveraging single-cell genomics to expand the fungal tree of life.</title>
        <authorList>
            <person name="Ahrendt S.R."/>
            <person name="Quandt C.A."/>
            <person name="Ciobanu D."/>
            <person name="Clum A."/>
            <person name="Salamov A."/>
            <person name="Andreopoulos B."/>
            <person name="Cheng J.F."/>
            <person name="Woyke T."/>
            <person name="Pelin A."/>
            <person name="Henrissat B."/>
            <person name="Reynolds N.K."/>
            <person name="Benny G.L."/>
            <person name="Smith M.E."/>
            <person name="James T.Y."/>
            <person name="Grigoriev I.V."/>
        </authorList>
    </citation>
    <scope>NUCLEOTIDE SEQUENCE [LARGE SCALE GENOMIC DNA]</scope>
    <source>
        <strain evidence="3">CSF55</strain>
    </source>
</reference>